<evidence type="ECO:0000313" key="7">
    <source>
        <dbReference type="Proteomes" id="UP001437460"/>
    </source>
</evidence>
<protein>
    <submittedName>
        <fullName evidence="6">ATP-grasp domain-containing protein</fullName>
    </submittedName>
</protein>
<proteinExistence type="predicted"/>
<keyword evidence="2 4" id="KW-0547">Nucleotide-binding</keyword>
<dbReference type="Gene3D" id="3.30.470.20">
    <property type="entry name" value="ATP-grasp fold, B domain"/>
    <property type="match status" value="1"/>
</dbReference>
<keyword evidence="7" id="KW-1185">Reference proteome</keyword>
<keyword evidence="1" id="KW-0436">Ligase</keyword>
<evidence type="ECO:0000259" key="5">
    <source>
        <dbReference type="PROSITE" id="PS50975"/>
    </source>
</evidence>
<dbReference type="RefSeq" id="WP_349229930.1">
    <property type="nucleotide sequence ID" value="NZ_JBBMFJ010000026.1"/>
</dbReference>
<keyword evidence="3 4" id="KW-0067">ATP-binding</keyword>
<dbReference type="InterPro" id="IPR052032">
    <property type="entry name" value="ATP-dep_AA_Ligase"/>
</dbReference>
<dbReference type="Pfam" id="PF02655">
    <property type="entry name" value="ATP-grasp_3"/>
    <property type="match status" value="1"/>
</dbReference>
<dbReference type="InterPro" id="IPR011761">
    <property type="entry name" value="ATP-grasp"/>
</dbReference>
<evidence type="ECO:0000256" key="3">
    <source>
        <dbReference type="ARBA" id="ARBA00022840"/>
    </source>
</evidence>
<dbReference type="EMBL" id="JBBMFJ010000026">
    <property type="protein sequence ID" value="MEQ2563853.1"/>
    <property type="molecule type" value="Genomic_DNA"/>
</dbReference>
<dbReference type="PROSITE" id="PS50975">
    <property type="entry name" value="ATP_GRASP"/>
    <property type="match status" value="1"/>
</dbReference>
<evidence type="ECO:0000313" key="6">
    <source>
        <dbReference type="EMBL" id="MEQ2563853.1"/>
    </source>
</evidence>
<comment type="caution">
    <text evidence="6">The sequence shown here is derived from an EMBL/GenBank/DDBJ whole genome shotgun (WGS) entry which is preliminary data.</text>
</comment>
<dbReference type="Gene3D" id="3.40.50.20">
    <property type="match status" value="1"/>
</dbReference>
<accession>A0ABV1HNE9</accession>
<evidence type="ECO:0000256" key="2">
    <source>
        <dbReference type="ARBA" id="ARBA00022741"/>
    </source>
</evidence>
<name>A0ABV1HNE9_9FIRM</name>
<reference evidence="6 7" key="1">
    <citation type="submission" date="2024-03" db="EMBL/GenBank/DDBJ databases">
        <title>Human intestinal bacterial collection.</title>
        <authorList>
            <person name="Pauvert C."/>
            <person name="Hitch T.C.A."/>
            <person name="Clavel T."/>
        </authorList>
    </citation>
    <scope>NUCLEOTIDE SEQUENCE [LARGE SCALE GENOMIC DNA]</scope>
    <source>
        <strain evidence="6 7">CLA-AP-H27</strain>
    </source>
</reference>
<gene>
    <name evidence="6" type="ORF">WMO41_11890</name>
</gene>
<sequence length="332" mass="38407">MKTALITSTGSVAADIVLKSLKRMGFRVIGCNIYPREWIVESCEVYAFYQSPPVSEIEHYLSFIKELCVKEKIEFVLPMIDYEIDILNRNRQWFEDQKITLCISPWKSLNIIRDKKKLADFIDEKCPETLSIPTQIMSEISKLDWDFPIVCKPINGRSSQGLKYVHNLVEWNQICTEVNQDNYIVQPYIAGPRIVVEVVRQENPHRTVAMVRRELISTPHGCSLTVLVYQDKQLEESACRLADELGILGDVNFEYILDDTGKYHFIECNPRFSAGCEFACMGGYDCIENHMKCFMGQEIEEYHFKHNIIIARKYEEYITSTSTDVPYGKTCS</sequence>
<dbReference type="PANTHER" id="PTHR43585:SF2">
    <property type="entry name" value="ATP-GRASP ENZYME FSQD"/>
    <property type="match status" value="1"/>
</dbReference>
<feature type="domain" description="ATP-grasp" evidence="5">
    <location>
        <begin position="116"/>
        <end position="295"/>
    </location>
</feature>
<dbReference type="InterPro" id="IPR003806">
    <property type="entry name" value="ATP-grasp_PylC-type"/>
</dbReference>
<organism evidence="6 7">
    <name type="scientific">Ventrimonas faecis</name>
    <dbReference type="NCBI Taxonomy" id="3133170"/>
    <lineage>
        <taxon>Bacteria</taxon>
        <taxon>Bacillati</taxon>
        <taxon>Bacillota</taxon>
        <taxon>Clostridia</taxon>
        <taxon>Lachnospirales</taxon>
        <taxon>Lachnospiraceae</taxon>
        <taxon>Ventrimonas</taxon>
    </lineage>
</organism>
<dbReference type="InterPro" id="IPR048764">
    <property type="entry name" value="PylC_N"/>
</dbReference>
<dbReference type="Proteomes" id="UP001437460">
    <property type="component" value="Unassembled WGS sequence"/>
</dbReference>
<dbReference type="SUPFAM" id="SSF56059">
    <property type="entry name" value="Glutathione synthetase ATP-binding domain-like"/>
    <property type="match status" value="1"/>
</dbReference>
<dbReference type="Pfam" id="PF21360">
    <property type="entry name" value="PylC-like_N"/>
    <property type="match status" value="1"/>
</dbReference>
<evidence type="ECO:0000256" key="4">
    <source>
        <dbReference type="PROSITE-ProRule" id="PRU00409"/>
    </source>
</evidence>
<dbReference type="PANTHER" id="PTHR43585">
    <property type="entry name" value="FUMIPYRROLE BIOSYNTHESIS PROTEIN C"/>
    <property type="match status" value="1"/>
</dbReference>
<evidence type="ECO:0000256" key="1">
    <source>
        <dbReference type="ARBA" id="ARBA00022598"/>
    </source>
</evidence>